<organism evidence="1 2">
    <name type="scientific">Tagetes erecta</name>
    <name type="common">African marigold</name>
    <dbReference type="NCBI Taxonomy" id="13708"/>
    <lineage>
        <taxon>Eukaryota</taxon>
        <taxon>Viridiplantae</taxon>
        <taxon>Streptophyta</taxon>
        <taxon>Embryophyta</taxon>
        <taxon>Tracheophyta</taxon>
        <taxon>Spermatophyta</taxon>
        <taxon>Magnoliopsida</taxon>
        <taxon>eudicotyledons</taxon>
        <taxon>Gunneridae</taxon>
        <taxon>Pentapetalae</taxon>
        <taxon>asterids</taxon>
        <taxon>campanulids</taxon>
        <taxon>Asterales</taxon>
        <taxon>Asteraceae</taxon>
        <taxon>Asteroideae</taxon>
        <taxon>Heliantheae alliance</taxon>
        <taxon>Tageteae</taxon>
        <taxon>Tagetes</taxon>
    </lineage>
</organism>
<evidence type="ECO:0000313" key="1">
    <source>
        <dbReference type="EMBL" id="KAK1432696.1"/>
    </source>
</evidence>
<comment type="caution">
    <text evidence="1">The sequence shown here is derived from an EMBL/GenBank/DDBJ whole genome shotgun (WGS) entry which is preliminary data.</text>
</comment>
<protein>
    <submittedName>
        <fullName evidence="1">Uncharacterized protein</fullName>
    </submittedName>
</protein>
<dbReference type="AlphaFoldDB" id="A0AAD8L4Y8"/>
<evidence type="ECO:0000313" key="2">
    <source>
        <dbReference type="Proteomes" id="UP001229421"/>
    </source>
</evidence>
<accession>A0AAD8L4Y8</accession>
<gene>
    <name evidence="1" type="ORF">QVD17_09594</name>
</gene>
<dbReference type="EMBL" id="JAUHHV010000002">
    <property type="protein sequence ID" value="KAK1432696.1"/>
    <property type="molecule type" value="Genomic_DNA"/>
</dbReference>
<proteinExistence type="predicted"/>
<reference evidence="1" key="1">
    <citation type="journal article" date="2023" name="bioRxiv">
        <title>Improved chromosome-level genome assembly for marigold (Tagetes erecta).</title>
        <authorList>
            <person name="Jiang F."/>
            <person name="Yuan L."/>
            <person name="Wang S."/>
            <person name="Wang H."/>
            <person name="Xu D."/>
            <person name="Wang A."/>
            <person name="Fan W."/>
        </authorList>
    </citation>
    <scope>NUCLEOTIDE SEQUENCE</scope>
    <source>
        <strain evidence="1">WSJ</strain>
        <tissue evidence="1">Leaf</tissue>
    </source>
</reference>
<dbReference type="Proteomes" id="UP001229421">
    <property type="component" value="Unassembled WGS sequence"/>
</dbReference>
<keyword evidence="2" id="KW-1185">Reference proteome</keyword>
<name>A0AAD8L4Y8_TARER</name>
<sequence length="138" mass="15685">MREDKAVFYILIEVPETVYMEWDVKTIAKEEGFILIKIGSMNMDEVMEKVNYKPKNKRERRNVEEQKTIEVHIFQTEEGDDGDNGELGIANADAGNRVEFVMGPIIKQAAISEMDAAIDIVSHDLSKLRTGRAIIRNA</sequence>